<gene>
    <name evidence="1" type="ORF">LSINAPIS_LOCUS6157</name>
</gene>
<protein>
    <submittedName>
        <fullName evidence="1">Uncharacterized protein</fullName>
    </submittedName>
</protein>
<accession>A0A5E4Q7D1</accession>
<evidence type="ECO:0000313" key="2">
    <source>
        <dbReference type="Proteomes" id="UP000324832"/>
    </source>
</evidence>
<reference evidence="1 2" key="1">
    <citation type="submission" date="2017-07" db="EMBL/GenBank/DDBJ databases">
        <authorList>
            <person name="Talla V."/>
            <person name="Backstrom N."/>
        </authorList>
    </citation>
    <scope>NUCLEOTIDE SEQUENCE [LARGE SCALE GENOMIC DNA]</scope>
</reference>
<organism evidence="1 2">
    <name type="scientific">Leptidea sinapis</name>
    <dbReference type="NCBI Taxonomy" id="189913"/>
    <lineage>
        <taxon>Eukaryota</taxon>
        <taxon>Metazoa</taxon>
        <taxon>Ecdysozoa</taxon>
        <taxon>Arthropoda</taxon>
        <taxon>Hexapoda</taxon>
        <taxon>Insecta</taxon>
        <taxon>Pterygota</taxon>
        <taxon>Neoptera</taxon>
        <taxon>Endopterygota</taxon>
        <taxon>Lepidoptera</taxon>
        <taxon>Glossata</taxon>
        <taxon>Ditrysia</taxon>
        <taxon>Papilionoidea</taxon>
        <taxon>Pieridae</taxon>
        <taxon>Dismorphiinae</taxon>
        <taxon>Leptidea</taxon>
    </lineage>
</organism>
<proteinExistence type="predicted"/>
<evidence type="ECO:0000313" key="1">
    <source>
        <dbReference type="EMBL" id="VVC94137.1"/>
    </source>
</evidence>
<name>A0A5E4Q7D1_9NEOP</name>
<dbReference type="EMBL" id="FZQP02001892">
    <property type="protein sequence ID" value="VVC94137.1"/>
    <property type="molecule type" value="Genomic_DNA"/>
</dbReference>
<keyword evidence="2" id="KW-1185">Reference proteome</keyword>
<dbReference type="AlphaFoldDB" id="A0A5E4Q7D1"/>
<sequence length="33" mass="3598">MPRDQRPIVAVENITSVLKFISATASAAVTRRV</sequence>
<dbReference type="Proteomes" id="UP000324832">
    <property type="component" value="Unassembled WGS sequence"/>
</dbReference>